<evidence type="ECO:0000313" key="1">
    <source>
        <dbReference type="EMBL" id="KAF5823686.1"/>
    </source>
</evidence>
<reference evidence="1" key="3">
    <citation type="submission" date="2020-06" db="EMBL/GenBank/DDBJ databases">
        <title>Helianthus annuus Genome sequencing and assembly Release 2.</title>
        <authorList>
            <person name="Gouzy J."/>
            <person name="Langlade N."/>
            <person name="Munos S."/>
        </authorList>
    </citation>
    <scope>NUCLEOTIDE SEQUENCE</scope>
    <source>
        <tissue evidence="1">Leaves</tissue>
    </source>
</reference>
<dbReference type="Proteomes" id="UP000215914">
    <property type="component" value="Chromosome 7"/>
</dbReference>
<sequence>MFQNKLCVKESGFCKCYMVSLGPKRLKDFGRNLAGVLQGGMASTLCTFDC</sequence>
<keyword evidence="3" id="KW-1185">Reference proteome</keyword>
<reference evidence="2" key="2">
    <citation type="submission" date="2017-02" db="EMBL/GenBank/DDBJ databases">
        <title>Sunflower complete genome.</title>
        <authorList>
            <person name="Langlade N."/>
            <person name="Munos S."/>
        </authorList>
    </citation>
    <scope>NUCLEOTIDE SEQUENCE [LARGE SCALE GENOMIC DNA]</scope>
    <source>
        <tissue evidence="2">Leaves</tissue>
    </source>
</reference>
<dbReference type="AlphaFoldDB" id="A0A251UB53"/>
<proteinExistence type="predicted"/>
<dbReference type="EMBL" id="CM007896">
    <property type="protein sequence ID" value="OTG20002.1"/>
    <property type="molecule type" value="Genomic_DNA"/>
</dbReference>
<reference evidence="1 3" key="1">
    <citation type="journal article" date="2017" name="Nature">
        <title>The sunflower genome provides insights into oil metabolism, flowering and Asterid evolution.</title>
        <authorList>
            <person name="Badouin H."/>
            <person name="Gouzy J."/>
            <person name="Grassa C.J."/>
            <person name="Murat F."/>
            <person name="Staton S.E."/>
            <person name="Cottret L."/>
            <person name="Lelandais-Briere C."/>
            <person name="Owens G.L."/>
            <person name="Carrere S."/>
            <person name="Mayjonade B."/>
            <person name="Legrand L."/>
            <person name="Gill N."/>
            <person name="Kane N.C."/>
            <person name="Bowers J.E."/>
            <person name="Hubner S."/>
            <person name="Bellec A."/>
            <person name="Berard A."/>
            <person name="Berges H."/>
            <person name="Blanchet N."/>
            <person name="Boniface M.C."/>
            <person name="Brunel D."/>
            <person name="Catrice O."/>
            <person name="Chaidir N."/>
            <person name="Claudel C."/>
            <person name="Donnadieu C."/>
            <person name="Faraut T."/>
            <person name="Fievet G."/>
            <person name="Helmstetter N."/>
            <person name="King M."/>
            <person name="Knapp S.J."/>
            <person name="Lai Z."/>
            <person name="Le Paslier M.C."/>
            <person name="Lippi Y."/>
            <person name="Lorenzon L."/>
            <person name="Mandel J.R."/>
            <person name="Marage G."/>
            <person name="Marchand G."/>
            <person name="Marquand E."/>
            <person name="Bret-Mestries E."/>
            <person name="Morien E."/>
            <person name="Nambeesan S."/>
            <person name="Nguyen T."/>
            <person name="Pegot-Espagnet P."/>
            <person name="Pouilly N."/>
            <person name="Raftis F."/>
            <person name="Sallet E."/>
            <person name="Schiex T."/>
            <person name="Thomas J."/>
            <person name="Vandecasteele C."/>
            <person name="Vares D."/>
            <person name="Vear F."/>
            <person name="Vautrin S."/>
            <person name="Crespi M."/>
            <person name="Mangin B."/>
            <person name="Burke J.M."/>
            <person name="Salse J."/>
            <person name="Munos S."/>
            <person name="Vincourt P."/>
            <person name="Rieseberg L.H."/>
            <person name="Langlade N.B."/>
        </authorList>
    </citation>
    <scope>NUCLEOTIDE SEQUENCE [LARGE SCALE GENOMIC DNA]</scope>
    <source>
        <strain evidence="3">cv. SF193</strain>
        <tissue evidence="1">Leaves</tissue>
    </source>
</reference>
<evidence type="ECO:0000313" key="3">
    <source>
        <dbReference type="Proteomes" id="UP000215914"/>
    </source>
</evidence>
<evidence type="ECO:0000313" key="2">
    <source>
        <dbReference type="EMBL" id="OTG20002.1"/>
    </source>
</evidence>
<dbReference type="Gramene" id="mRNA:HanXRQr2_Chr01g0040971">
    <property type="protein sequence ID" value="mRNA:HanXRQr2_Chr01g0040971"/>
    <property type="gene ID" value="HanXRQr2_Chr01g0040971"/>
</dbReference>
<dbReference type="InParanoid" id="A0A251UB53"/>
<gene>
    <name evidence="2" type="ORF">HannXRQ_Chr07g0188181</name>
    <name evidence="1" type="ORF">HanXRQr2_Chr01g0040971</name>
</gene>
<dbReference type="EMBL" id="MNCJ02000316">
    <property type="protein sequence ID" value="KAF5823686.1"/>
    <property type="molecule type" value="Genomic_DNA"/>
</dbReference>
<name>A0A251UB53_HELAN</name>
<accession>A0A251UB53</accession>
<organism evidence="2 3">
    <name type="scientific">Helianthus annuus</name>
    <name type="common">Common sunflower</name>
    <dbReference type="NCBI Taxonomy" id="4232"/>
    <lineage>
        <taxon>Eukaryota</taxon>
        <taxon>Viridiplantae</taxon>
        <taxon>Streptophyta</taxon>
        <taxon>Embryophyta</taxon>
        <taxon>Tracheophyta</taxon>
        <taxon>Spermatophyta</taxon>
        <taxon>Magnoliopsida</taxon>
        <taxon>eudicotyledons</taxon>
        <taxon>Gunneridae</taxon>
        <taxon>Pentapetalae</taxon>
        <taxon>asterids</taxon>
        <taxon>campanulids</taxon>
        <taxon>Asterales</taxon>
        <taxon>Asteraceae</taxon>
        <taxon>Asteroideae</taxon>
        <taxon>Heliantheae alliance</taxon>
        <taxon>Heliantheae</taxon>
        <taxon>Helianthus</taxon>
    </lineage>
</organism>
<protein>
    <submittedName>
        <fullName evidence="2">Uncharacterized protein</fullName>
    </submittedName>
</protein>